<protein>
    <submittedName>
        <fullName evidence="1">Uncharacterized protein</fullName>
    </submittedName>
</protein>
<comment type="caution">
    <text evidence="1">The sequence shown here is derived from an EMBL/GenBank/DDBJ whole genome shotgun (WGS) entry which is preliminary data.</text>
</comment>
<sequence>MSLEETEKSDKISINDDENDKIDWNKHYEVVEKIGVRGYSQKHFEECKSIWKTMVPKSGQANTLQGEMLRIAVKLRNEAMNNGNINWDDNFEWFCLFLKEKLVGCGLFDEEKNMKIKMILDYINDNGNYARKYANGEITNDQVDIFKLAYADDDIYNYLEDSIAEYYLVNKSPILYEIKDFIYR</sequence>
<gene>
    <name evidence="1" type="ORF">KYD98_13910</name>
</gene>
<keyword evidence="2" id="KW-1185">Reference proteome</keyword>
<accession>A0ABS7AR97</accession>
<dbReference type="Proteomes" id="UP001519921">
    <property type="component" value="Unassembled WGS sequence"/>
</dbReference>
<evidence type="ECO:0000313" key="2">
    <source>
        <dbReference type="Proteomes" id="UP001519921"/>
    </source>
</evidence>
<reference evidence="1 2" key="1">
    <citation type="submission" date="2021-07" db="EMBL/GenBank/DDBJ databases">
        <title>Clostridium weizhouense sp. nov., an anaerobic bacterium isolated from activated sludge of Petroleum wastewater.</title>
        <authorList>
            <person name="Li Q."/>
        </authorList>
    </citation>
    <scope>NUCLEOTIDE SEQUENCE [LARGE SCALE GENOMIC DNA]</scope>
    <source>
        <strain evidence="1 2">YB-6</strain>
    </source>
</reference>
<dbReference type="EMBL" id="JAHXPT010000012">
    <property type="protein sequence ID" value="MBW6411183.1"/>
    <property type="molecule type" value="Genomic_DNA"/>
</dbReference>
<name>A0ABS7AR97_9CLOT</name>
<organism evidence="1 2">
    <name type="scientific">Clostridium weizhouense</name>
    <dbReference type="NCBI Taxonomy" id="2859781"/>
    <lineage>
        <taxon>Bacteria</taxon>
        <taxon>Bacillati</taxon>
        <taxon>Bacillota</taxon>
        <taxon>Clostridia</taxon>
        <taxon>Eubacteriales</taxon>
        <taxon>Clostridiaceae</taxon>
        <taxon>Clostridium</taxon>
    </lineage>
</organism>
<dbReference type="RefSeq" id="WP_219780650.1">
    <property type="nucleotide sequence ID" value="NZ_JAHXPT010000012.1"/>
</dbReference>
<proteinExistence type="predicted"/>
<evidence type="ECO:0000313" key="1">
    <source>
        <dbReference type="EMBL" id="MBW6411183.1"/>
    </source>
</evidence>